<evidence type="ECO:0000313" key="1">
    <source>
        <dbReference type="EMBL" id="MBA0124057.1"/>
    </source>
</evidence>
<reference evidence="1 2" key="1">
    <citation type="submission" date="2020-07" db="EMBL/GenBank/DDBJ databases">
        <title>Genome of Haloechinothrix sp.</title>
        <authorList>
            <person name="Tang S.-K."/>
            <person name="Yang L."/>
            <person name="Zhu W.-Y."/>
        </authorList>
    </citation>
    <scope>NUCLEOTIDE SEQUENCE [LARGE SCALE GENOMIC DNA]</scope>
    <source>
        <strain evidence="1 2">YIM 98757</strain>
    </source>
</reference>
<dbReference type="RefSeq" id="WP_180890970.1">
    <property type="nucleotide sequence ID" value="NZ_JACCKD010000001.1"/>
</dbReference>
<name>A0A838A6N5_9PSEU</name>
<evidence type="ECO:0000313" key="2">
    <source>
        <dbReference type="Proteomes" id="UP000582974"/>
    </source>
</evidence>
<dbReference type="Proteomes" id="UP000582974">
    <property type="component" value="Unassembled WGS sequence"/>
</dbReference>
<gene>
    <name evidence="1" type="ORF">H0B56_00700</name>
</gene>
<accession>A0A838A6N5</accession>
<organism evidence="1 2">
    <name type="scientific">Haloechinothrix aidingensis</name>
    <dbReference type="NCBI Taxonomy" id="2752311"/>
    <lineage>
        <taxon>Bacteria</taxon>
        <taxon>Bacillati</taxon>
        <taxon>Actinomycetota</taxon>
        <taxon>Actinomycetes</taxon>
        <taxon>Pseudonocardiales</taxon>
        <taxon>Pseudonocardiaceae</taxon>
        <taxon>Haloechinothrix</taxon>
    </lineage>
</organism>
<sequence>MPVYMLYDTGSGEVVGVHSEVHAGEGEQTVALTDAQVLADAMPEGSGRDIGVLEVAERPRPRRGYRLVVDPALGEVAEVETPAAT</sequence>
<proteinExistence type="predicted"/>
<protein>
    <submittedName>
        <fullName evidence="1">Uncharacterized protein</fullName>
    </submittedName>
</protein>
<comment type="caution">
    <text evidence="1">The sequence shown here is derived from an EMBL/GenBank/DDBJ whole genome shotgun (WGS) entry which is preliminary data.</text>
</comment>
<dbReference type="AlphaFoldDB" id="A0A838A6N5"/>
<dbReference type="EMBL" id="JACCKD010000001">
    <property type="protein sequence ID" value="MBA0124057.1"/>
    <property type="molecule type" value="Genomic_DNA"/>
</dbReference>
<keyword evidence="2" id="KW-1185">Reference proteome</keyword>